<dbReference type="EMBL" id="JAARRW010000002">
    <property type="protein sequence ID" value="MBC1561436.1"/>
    <property type="molecule type" value="Genomic_DNA"/>
</dbReference>
<proteinExistence type="predicted"/>
<evidence type="ECO:0000313" key="1">
    <source>
        <dbReference type="EMBL" id="MBC1561436.1"/>
    </source>
</evidence>
<evidence type="ECO:0000313" key="2">
    <source>
        <dbReference type="Proteomes" id="UP000541955"/>
    </source>
</evidence>
<name>A0A7X0XI23_9LIST</name>
<protein>
    <submittedName>
        <fullName evidence="1">DUF4176 domain-containing protein</fullName>
    </submittedName>
</protein>
<dbReference type="RefSeq" id="WP_185428780.1">
    <property type="nucleotide sequence ID" value="NZ_JAARRW010000002.1"/>
</dbReference>
<accession>A0A7X0XI23</accession>
<organism evidence="1 2">
    <name type="scientific">Listeria booriae</name>
    <dbReference type="NCBI Taxonomy" id="1552123"/>
    <lineage>
        <taxon>Bacteria</taxon>
        <taxon>Bacillati</taxon>
        <taxon>Bacillota</taxon>
        <taxon>Bacilli</taxon>
        <taxon>Bacillales</taxon>
        <taxon>Listeriaceae</taxon>
        <taxon>Listeria</taxon>
    </lineage>
</organism>
<dbReference type="Proteomes" id="UP000541955">
    <property type="component" value="Unassembled WGS sequence"/>
</dbReference>
<dbReference type="InterPro" id="IPR025233">
    <property type="entry name" value="DUF4176"/>
</dbReference>
<gene>
    <name evidence="1" type="ORF">HB902_05095</name>
</gene>
<sequence length="102" mass="11807">MEELLPLGSVVKLKNGEKLVVVTSRLPLYNNNGTIGYFEYGACLYPDGHTNQLSYFFNGEDIEDVYFKGFINKDELEFQEIVQTQYKTISYPRLELVVEQNK</sequence>
<dbReference type="AlphaFoldDB" id="A0A7X0XI23"/>
<reference evidence="1 2" key="1">
    <citation type="submission" date="2020-03" db="EMBL/GenBank/DDBJ databases">
        <title>Soil Listeria distribution.</title>
        <authorList>
            <person name="Liao J."/>
            <person name="Wiedmann M."/>
        </authorList>
    </citation>
    <scope>NUCLEOTIDE SEQUENCE [LARGE SCALE GENOMIC DNA]</scope>
    <source>
        <strain evidence="1 2">FSL L7-1387</strain>
    </source>
</reference>
<dbReference type="Pfam" id="PF13780">
    <property type="entry name" value="DUF4176"/>
    <property type="match status" value="1"/>
</dbReference>
<comment type="caution">
    <text evidence="1">The sequence shown here is derived from an EMBL/GenBank/DDBJ whole genome shotgun (WGS) entry which is preliminary data.</text>
</comment>